<feature type="compositionally biased region" description="Pro residues" evidence="1">
    <location>
        <begin position="175"/>
        <end position="184"/>
    </location>
</feature>
<evidence type="ECO:0000313" key="3">
    <source>
        <dbReference type="EMBL" id="KAJ7350477.1"/>
    </source>
</evidence>
<dbReference type="AlphaFoldDB" id="A0AAD7A6F5"/>
<evidence type="ECO:0000256" key="1">
    <source>
        <dbReference type="SAM" id="MobiDB-lite"/>
    </source>
</evidence>
<feature type="domain" description="Chromo" evidence="2">
    <location>
        <begin position="11"/>
        <end position="75"/>
    </location>
</feature>
<dbReference type="PROSITE" id="PS50013">
    <property type="entry name" value="CHROMO_2"/>
    <property type="match status" value="1"/>
</dbReference>
<accession>A0AAD7A6F5</accession>
<name>A0AAD7A6F5_9AGAR</name>
<dbReference type="SUPFAM" id="SSF54160">
    <property type="entry name" value="Chromo domain-like"/>
    <property type="match status" value="1"/>
</dbReference>
<dbReference type="GO" id="GO:0006338">
    <property type="term" value="P:chromatin remodeling"/>
    <property type="evidence" value="ECO:0007669"/>
    <property type="project" value="UniProtKB-ARBA"/>
</dbReference>
<reference evidence="3" key="1">
    <citation type="submission" date="2023-03" db="EMBL/GenBank/DDBJ databases">
        <title>Massive genome expansion in bonnet fungi (Mycena s.s.) driven by repeated elements and novel gene families across ecological guilds.</title>
        <authorList>
            <consortium name="Lawrence Berkeley National Laboratory"/>
            <person name="Harder C.B."/>
            <person name="Miyauchi S."/>
            <person name="Viragh M."/>
            <person name="Kuo A."/>
            <person name="Thoen E."/>
            <person name="Andreopoulos B."/>
            <person name="Lu D."/>
            <person name="Skrede I."/>
            <person name="Drula E."/>
            <person name="Henrissat B."/>
            <person name="Morin E."/>
            <person name="Kohler A."/>
            <person name="Barry K."/>
            <person name="LaButti K."/>
            <person name="Morin E."/>
            <person name="Salamov A."/>
            <person name="Lipzen A."/>
            <person name="Mereny Z."/>
            <person name="Hegedus B."/>
            <person name="Baldrian P."/>
            <person name="Stursova M."/>
            <person name="Weitz H."/>
            <person name="Taylor A."/>
            <person name="Grigoriev I.V."/>
            <person name="Nagy L.G."/>
            <person name="Martin F."/>
            <person name="Kauserud H."/>
        </authorList>
    </citation>
    <scope>NUCLEOTIDE SEQUENCE</scope>
    <source>
        <strain evidence="3">CBHHK002</strain>
    </source>
</reference>
<comment type="caution">
    <text evidence="3">The sequence shown here is derived from an EMBL/GenBank/DDBJ whole genome shotgun (WGS) entry which is preliminary data.</text>
</comment>
<dbReference type="EMBL" id="JARIHO010000014">
    <property type="protein sequence ID" value="KAJ7350477.1"/>
    <property type="molecule type" value="Genomic_DNA"/>
</dbReference>
<organism evidence="3 4">
    <name type="scientific">Mycena albidolilacea</name>
    <dbReference type="NCBI Taxonomy" id="1033008"/>
    <lineage>
        <taxon>Eukaryota</taxon>
        <taxon>Fungi</taxon>
        <taxon>Dikarya</taxon>
        <taxon>Basidiomycota</taxon>
        <taxon>Agaricomycotina</taxon>
        <taxon>Agaricomycetes</taxon>
        <taxon>Agaricomycetidae</taxon>
        <taxon>Agaricales</taxon>
        <taxon>Marasmiineae</taxon>
        <taxon>Mycenaceae</taxon>
        <taxon>Mycena</taxon>
    </lineage>
</organism>
<evidence type="ECO:0000259" key="2">
    <source>
        <dbReference type="PROSITE" id="PS50013"/>
    </source>
</evidence>
<dbReference type="Proteomes" id="UP001218218">
    <property type="component" value="Unassembled WGS sequence"/>
</dbReference>
<protein>
    <recommendedName>
        <fullName evidence="2">Chromo domain-containing protein</fullName>
    </recommendedName>
</protein>
<proteinExistence type="predicted"/>
<keyword evidence="4" id="KW-1185">Reference proteome</keyword>
<sequence length="312" mass="34157">MSEPTESSEVYPVESIIAARRTQDSFHNGSTDPTSEWFGHGWDYCLKWEGYVEPNWEPFENVRDCKELLQKFWEEAGVEAMVTNIPEFEVQPYPIPKQLRVHGSPSRPIGSPTKKKKESYRSGAGNSKGTPPRKQPPAARKLPLKIRISAASTSGTQLRGRGAISPTIDDIQQPPTNPVTPPKPTEVSTTIVTPLSPPLTPEPEPESEPGIQAQDGYEFSDSFDTPHSPSPFFEPDPGATPTLVPDDNYALPPTMSDINLNSWGLVGLDGVERSRSVAPADSGSANPLLFDPEVGFAELLNMSPNEILSWPL</sequence>
<dbReference type="Gene3D" id="2.40.50.40">
    <property type="match status" value="1"/>
</dbReference>
<dbReference type="InterPro" id="IPR000953">
    <property type="entry name" value="Chromo/chromo_shadow_dom"/>
</dbReference>
<dbReference type="InterPro" id="IPR016197">
    <property type="entry name" value="Chromo-like_dom_sf"/>
</dbReference>
<feature type="region of interest" description="Disordered" evidence="1">
    <location>
        <begin position="96"/>
        <end position="244"/>
    </location>
</feature>
<gene>
    <name evidence="3" type="ORF">DFH08DRAFT_111500</name>
</gene>
<evidence type="ECO:0000313" key="4">
    <source>
        <dbReference type="Proteomes" id="UP001218218"/>
    </source>
</evidence>